<keyword evidence="4" id="KW-1185">Reference proteome</keyword>
<feature type="compositionally biased region" description="Low complexity" evidence="1">
    <location>
        <begin position="57"/>
        <end position="95"/>
    </location>
</feature>
<dbReference type="Proteomes" id="UP000188929">
    <property type="component" value="Unassembled WGS sequence"/>
</dbReference>
<keyword evidence="2" id="KW-1133">Transmembrane helix</keyword>
<feature type="transmembrane region" description="Helical" evidence="2">
    <location>
        <begin position="16"/>
        <end position="34"/>
    </location>
</feature>
<keyword evidence="2" id="KW-0812">Transmembrane</keyword>
<gene>
    <name evidence="3" type="ORF">BL253_21745</name>
</gene>
<dbReference type="STRING" id="1834516.BL253_21745"/>
<feature type="region of interest" description="Disordered" evidence="1">
    <location>
        <begin position="57"/>
        <end position="130"/>
    </location>
</feature>
<sequence>MSALYHADVARTLRRLALWTIGTGLAVLVSWFGVQRVLPLDTAAGIPRAVPVGPLVSPSASSVPSAAAPTPGGAATASPGTSASTPATTGPADGAPGPGAAGATAAGGPAGSAGGQVSRPPASAPAASSGAAVRGYQLTGGRVVLELTETSARLVSATPEPDWRVQAWEAEGWLRVDFSRDGAATSSCFVTWNGHPPTVQTT</sequence>
<dbReference type="EMBL" id="MOMC01000045">
    <property type="protein sequence ID" value="ONH27520.1"/>
    <property type="molecule type" value="Genomic_DNA"/>
</dbReference>
<comment type="caution">
    <text evidence="3">The sequence shown here is derived from an EMBL/GenBank/DDBJ whole genome shotgun (WGS) entry which is preliminary data.</text>
</comment>
<keyword evidence="2" id="KW-0472">Membrane</keyword>
<evidence type="ECO:0000256" key="2">
    <source>
        <dbReference type="SAM" id="Phobius"/>
    </source>
</evidence>
<evidence type="ECO:0000313" key="4">
    <source>
        <dbReference type="Proteomes" id="UP000188929"/>
    </source>
</evidence>
<accession>A0A1V2I6Z1</accession>
<evidence type="ECO:0008006" key="5">
    <source>
        <dbReference type="Google" id="ProtNLM"/>
    </source>
</evidence>
<evidence type="ECO:0000313" key="3">
    <source>
        <dbReference type="EMBL" id="ONH27520.1"/>
    </source>
</evidence>
<dbReference type="OrthoDB" id="3293636at2"/>
<organism evidence="3 4">
    <name type="scientific">Pseudofrankia asymbiotica</name>
    <dbReference type="NCBI Taxonomy" id="1834516"/>
    <lineage>
        <taxon>Bacteria</taxon>
        <taxon>Bacillati</taxon>
        <taxon>Actinomycetota</taxon>
        <taxon>Actinomycetes</taxon>
        <taxon>Frankiales</taxon>
        <taxon>Frankiaceae</taxon>
        <taxon>Pseudofrankia</taxon>
    </lineage>
</organism>
<dbReference type="AlphaFoldDB" id="A0A1V2I6Z1"/>
<dbReference type="RefSeq" id="WP_076819030.1">
    <property type="nucleotide sequence ID" value="NZ_MOMC01000045.1"/>
</dbReference>
<reference evidence="4" key="1">
    <citation type="submission" date="2016-10" db="EMBL/GenBank/DDBJ databases">
        <title>Frankia sp. NRRL B-16386 Genome sequencing.</title>
        <authorList>
            <person name="Ghodhbane-Gtari F."/>
            <person name="Swanson E."/>
            <person name="Gueddou A."/>
            <person name="Hezbri K."/>
            <person name="Ktari K."/>
            <person name="Nouioui I."/>
            <person name="Morris K."/>
            <person name="Simpson S."/>
            <person name="Abebe-Akele F."/>
            <person name="Thomas K."/>
            <person name="Gtari M."/>
            <person name="Tisa L.S."/>
        </authorList>
    </citation>
    <scope>NUCLEOTIDE SEQUENCE [LARGE SCALE GENOMIC DNA]</scope>
    <source>
        <strain evidence="4">NRRL B-16386</strain>
    </source>
</reference>
<evidence type="ECO:0000256" key="1">
    <source>
        <dbReference type="SAM" id="MobiDB-lite"/>
    </source>
</evidence>
<protein>
    <recommendedName>
        <fullName evidence="5">Secreted protein</fullName>
    </recommendedName>
</protein>
<proteinExistence type="predicted"/>
<name>A0A1V2I6Z1_9ACTN</name>
<feature type="compositionally biased region" description="Low complexity" evidence="1">
    <location>
        <begin position="115"/>
        <end position="130"/>
    </location>
</feature>